<evidence type="ECO:0000313" key="2">
    <source>
        <dbReference type="Proteomes" id="UP001343492"/>
    </source>
</evidence>
<dbReference type="EMBL" id="JAZDQV010000007">
    <property type="protein sequence ID" value="MEE1877782.1"/>
    <property type="molecule type" value="Genomic_DNA"/>
</dbReference>
<proteinExistence type="predicted"/>
<organism evidence="1 2">
    <name type="scientific">Altererythrobacter litoralis</name>
    <dbReference type="NCBI Taxonomy" id="3113904"/>
    <lineage>
        <taxon>Bacteria</taxon>
        <taxon>Pseudomonadati</taxon>
        <taxon>Pseudomonadota</taxon>
        <taxon>Alphaproteobacteria</taxon>
        <taxon>Sphingomonadales</taxon>
        <taxon>Erythrobacteraceae</taxon>
        <taxon>Altererythrobacter</taxon>
    </lineage>
</organism>
<dbReference type="Proteomes" id="UP001343492">
    <property type="component" value="Unassembled WGS sequence"/>
</dbReference>
<reference evidence="1 2" key="1">
    <citation type="submission" date="2024-01" db="EMBL/GenBank/DDBJ databases">
        <title>The genome sequence of Erythrobacteraceae sp. strain 1XM1-14.</title>
        <authorList>
            <person name="Liu Y."/>
        </authorList>
    </citation>
    <scope>NUCLEOTIDE SEQUENCE [LARGE SCALE GENOMIC DNA]</scope>
    <source>
        <strain evidence="1 2">1XM1-14</strain>
    </source>
</reference>
<protein>
    <submittedName>
        <fullName evidence="1">Uncharacterized protein</fullName>
    </submittedName>
</protein>
<evidence type="ECO:0000313" key="1">
    <source>
        <dbReference type="EMBL" id="MEE1877782.1"/>
    </source>
</evidence>
<keyword evidence="2" id="KW-1185">Reference proteome</keyword>
<comment type="caution">
    <text evidence="1">The sequence shown here is derived from an EMBL/GenBank/DDBJ whole genome shotgun (WGS) entry which is preliminary data.</text>
</comment>
<sequence>MVGLDGGCGRDSRSAAAAGRTCPCALTPRNPFEIDYIAPPPALSDYITTLYHFRCDESEIRDIQPAAIGQLALFPCGVGEMQFRDGRIDPSH</sequence>
<dbReference type="RefSeq" id="WP_354144887.1">
    <property type="nucleotide sequence ID" value="NZ_JAZDQV010000007.1"/>
</dbReference>
<accession>A0ABU7GFC0</accession>
<gene>
    <name evidence="1" type="ORF">VRS74_08805</name>
</gene>
<name>A0ABU7GFC0_9SPHN</name>